<feature type="transmembrane region" description="Helical" evidence="2">
    <location>
        <begin position="101"/>
        <end position="124"/>
    </location>
</feature>
<dbReference type="InterPro" id="IPR045339">
    <property type="entry name" value="DUF6534"/>
</dbReference>
<sequence>MLYGISLTQIYIYYSAYKKDRLWMKAFIVVLFLCDTVNTVFDMVFIFNSLINHFGDTNYIQNANWVFGADPAMTGIIGAMVQLFFAWRVRVLTGSRVATGIIATTALLDCLGGLGTAVAIGFVPKFLEFSKFKPAVVIWLISAAVADVLITTILVMHLRKHKSGFSHTDDVVDKIIRMTVQTGLLTSIVAIIDCVLFLGDTGSALALCNYSGSPVSAPLKSIQKQAADFTPTGQYFNYNASTQEGKRRKSLPGKARPSGDDAVGVASATAVLEVGGHLSSDFLGGGEDSLVDEGVHCSTSFTVLTSNPRNGIYVIFEQVGSMGCVNNEDPANVQVDLRMAAKRLIQAQNDSATAIFIAVKVASLYGLKKDITR</sequence>
<dbReference type="Pfam" id="PF20152">
    <property type="entry name" value="DUF6534"/>
    <property type="match status" value="1"/>
</dbReference>
<dbReference type="OrthoDB" id="3265526at2759"/>
<dbReference type="EMBL" id="SFCI01001510">
    <property type="protein sequence ID" value="TFY75595.1"/>
    <property type="molecule type" value="Genomic_DNA"/>
</dbReference>
<feature type="domain" description="DUF6534" evidence="3">
    <location>
        <begin position="143"/>
        <end position="198"/>
    </location>
</feature>
<name>A0A4Y9ZLV0_9AGAM</name>
<organism evidence="4 5">
    <name type="scientific">Hericium alpestre</name>
    <dbReference type="NCBI Taxonomy" id="135208"/>
    <lineage>
        <taxon>Eukaryota</taxon>
        <taxon>Fungi</taxon>
        <taxon>Dikarya</taxon>
        <taxon>Basidiomycota</taxon>
        <taxon>Agaricomycotina</taxon>
        <taxon>Agaricomycetes</taxon>
        <taxon>Russulales</taxon>
        <taxon>Hericiaceae</taxon>
        <taxon>Hericium</taxon>
    </lineage>
</organism>
<keyword evidence="2" id="KW-1133">Transmembrane helix</keyword>
<evidence type="ECO:0000313" key="4">
    <source>
        <dbReference type="EMBL" id="TFY75595.1"/>
    </source>
</evidence>
<feature type="transmembrane region" description="Helical" evidence="2">
    <location>
        <begin position="26"/>
        <end position="51"/>
    </location>
</feature>
<keyword evidence="5" id="KW-1185">Reference proteome</keyword>
<accession>A0A4Y9ZLV0</accession>
<comment type="caution">
    <text evidence="4">The sequence shown here is derived from an EMBL/GenBank/DDBJ whole genome shotgun (WGS) entry which is preliminary data.</text>
</comment>
<dbReference type="STRING" id="135208.A0A4Y9ZLV0"/>
<evidence type="ECO:0000256" key="2">
    <source>
        <dbReference type="SAM" id="Phobius"/>
    </source>
</evidence>
<feature type="region of interest" description="Disordered" evidence="1">
    <location>
        <begin position="241"/>
        <end position="261"/>
    </location>
</feature>
<dbReference type="Proteomes" id="UP000298061">
    <property type="component" value="Unassembled WGS sequence"/>
</dbReference>
<dbReference type="PANTHER" id="PTHR40465:SF1">
    <property type="entry name" value="DUF6534 DOMAIN-CONTAINING PROTEIN"/>
    <property type="match status" value="1"/>
</dbReference>
<feature type="transmembrane region" description="Helical" evidence="2">
    <location>
        <begin position="71"/>
        <end position="89"/>
    </location>
</feature>
<evidence type="ECO:0000256" key="1">
    <source>
        <dbReference type="SAM" id="MobiDB-lite"/>
    </source>
</evidence>
<keyword evidence="2" id="KW-0812">Transmembrane</keyword>
<evidence type="ECO:0000313" key="5">
    <source>
        <dbReference type="Proteomes" id="UP000298061"/>
    </source>
</evidence>
<gene>
    <name evidence="4" type="ORF">EWM64_g8417</name>
</gene>
<reference evidence="4 5" key="1">
    <citation type="submission" date="2019-02" db="EMBL/GenBank/DDBJ databases">
        <title>Genome sequencing of the rare red list fungi Hericium alpestre (H. flagellum).</title>
        <authorList>
            <person name="Buettner E."/>
            <person name="Kellner H."/>
        </authorList>
    </citation>
    <scope>NUCLEOTIDE SEQUENCE [LARGE SCALE GENOMIC DNA]</scope>
    <source>
        <strain evidence="4 5">DSM 108284</strain>
    </source>
</reference>
<dbReference type="AlphaFoldDB" id="A0A4Y9ZLV0"/>
<protein>
    <recommendedName>
        <fullName evidence="3">DUF6534 domain-containing protein</fullName>
    </recommendedName>
</protein>
<evidence type="ECO:0000259" key="3">
    <source>
        <dbReference type="Pfam" id="PF20152"/>
    </source>
</evidence>
<dbReference type="PANTHER" id="PTHR40465">
    <property type="entry name" value="CHROMOSOME 1, WHOLE GENOME SHOTGUN SEQUENCE"/>
    <property type="match status" value="1"/>
</dbReference>
<keyword evidence="2" id="KW-0472">Membrane</keyword>
<feature type="transmembrane region" description="Helical" evidence="2">
    <location>
        <begin position="136"/>
        <end position="158"/>
    </location>
</feature>
<proteinExistence type="predicted"/>